<comment type="caution">
    <text evidence="6">The sequence shown here is derived from an EMBL/GenBank/DDBJ whole genome shotgun (WGS) entry which is preliminary data.</text>
</comment>
<feature type="domain" description="FZ" evidence="5">
    <location>
        <begin position="260"/>
        <end position="386"/>
    </location>
</feature>
<dbReference type="GO" id="GO:0060070">
    <property type="term" value="P:canonical Wnt signaling pathway"/>
    <property type="evidence" value="ECO:0007669"/>
    <property type="project" value="TreeGrafter"/>
</dbReference>
<feature type="domain" description="FZ" evidence="5">
    <location>
        <begin position="138"/>
        <end position="252"/>
    </location>
</feature>
<feature type="disulfide bond" evidence="3">
    <location>
        <begin position="64"/>
        <end position="102"/>
    </location>
</feature>
<keyword evidence="4" id="KW-0732">Signal</keyword>
<feature type="disulfide bond" evidence="3">
    <location>
        <begin position="339"/>
        <end position="363"/>
    </location>
</feature>
<feature type="disulfide bond" evidence="3">
    <location>
        <begin position="391"/>
        <end position="437"/>
    </location>
</feature>
<evidence type="ECO:0000256" key="3">
    <source>
        <dbReference type="PROSITE-ProRule" id="PRU00090"/>
    </source>
</evidence>
<dbReference type="InterPro" id="IPR015526">
    <property type="entry name" value="Frizzled/SFRP"/>
</dbReference>
<dbReference type="GO" id="GO:0035567">
    <property type="term" value="P:non-canonical Wnt signaling pathway"/>
    <property type="evidence" value="ECO:0007669"/>
    <property type="project" value="TreeGrafter"/>
</dbReference>
<dbReference type="PROSITE" id="PS50038">
    <property type="entry name" value="FZ"/>
    <property type="match status" value="4"/>
</dbReference>
<dbReference type="InterPro" id="IPR011992">
    <property type="entry name" value="EF-hand-dom_pair"/>
</dbReference>
<evidence type="ECO:0000313" key="7">
    <source>
        <dbReference type="Proteomes" id="UP000424527"/>
    </source>
</evidence>
<dbReference type="EMBL" id="REGW02000012">
    <property type="protein sequence ID" value="KAE8289239.1"/>
    <property type="molecule type" value="Genomic_DNA"/>
</dbReference>
<feature type="disulfide bond" evidence="3">
    <location>
        <begin position="383"/>
        <end position="444"/>
    </location>
</feature>
<feature type="disulfide bond" evidence="3">
    <location>
        <begin position="143"/>
        <end position="204"/>
    </location>
</feature>
<reference evidence="6 7" key="1">
    <citation type="submission" date="2019-07" db="EMBL/GenBank/DDBJ databases">
        <title>Chromosome genome assembly for large yellow croaker.</title>
        <authorList>
            <person name="Xiao S."/>
        </authorList>
    </citation>
    <scope>NUCLEOTIDE SEQUENCE [LARGE SCALE GENOMIC DNA]</scope>
    <source>
        <strain evidence="6">JMULYC20181020</strain>
        <tissue evidence="6">Muscle</tissue>
    </source>
</reference>
<dbReference type="GO" id="GO:0042813">
    <property type="term" value="F:Wnt receptor activity"/>
    <property type="evidence" value="ECO:0007669"/>
    <property type="project" value="TreeGrafter"/>
</dbReference>
<evidence type="ECO:0000256" key="1">
    <source>
        <dbReference type="ARBA" id="ARBA00022473"/>
    </source>
</evidence>
<evidence type="ECO:0000256" key="4">
    <source>
        <dbReference type="SAM" id="SignalP"/>
    </source>
</evidence>
<evidence type="ECO:0000313" key="6">
    <source>
        <dbReference type="EMBL" id="KAE8289239.1"/>
    </source>
</evidence>
<feature type="domain" description="FZ" evidence="5">
    <location>
        <begin position="21"/>
        <end position="130"/>
    </location>
</feature>
<feature type="signal peptide" evidence="4">
    <location>
        <begin position="1"/>
        <end position="20"/>
    </location>
</feature>
<evidence type="ECO:0000256" key="2">
    <source>
        <dbReference type="ARBA" id="ARBA00023157"/>
    </source>
</evidence>
<feature type="disulfide bond" evidence="3">
    <location>
        <begin position="151"/>
        <end position="197"/>
    </location>
</feature>
<keyword evidence="7" id="KW-1185">Reference proteome</keyword>
<dbReference type="InterPro" id="IPR036790">
    <property type="entry name" value="Frizzled_dom_sf"/>
</dbReference>
<keyword evidence="1" id="KW-0217">Developmental protein</keyword>
<evidence type="ECO:0000259" key="5">
    <source>
        <dbReference type="PROSITE" id="PS50038"/>
    </source>
</evidence>
<dbReference type="SUPFAM" id="SSF47473">
    <property type="entry name" value="EF-hand"/>
    <property type="match status" value="1"/>
</dbReference>
<dbReference type="GO" id="GO:0005886">
    <property type="term" value="C:plasma membrane"/>
    <property type="evidence" value="ECO:0007669"/>
    <property type="project" value="TreeGrafter"/>
</dbReference>
<gene>
    <name evidence="6" type="ORF">D5F01_LYC13120</name>
</gene>
<feature type="disulfide bond" evidence="3">
    <location>
        <begin position="217"/>
        <end position="241"/>
    </location>
</feature>
<accession>A0A6G0ICL7</accession>
<protein>
    <submittedName>
        <fullName evidence="6">Frizzled-7</fullName>
    </submittedName>
</protein>
<feature type="chain" id="PRO_5026212841" evidence="4">
    <location>
        <begin position="21"/>
        <end position="614"/>
    </location>
</feature>
<dbReference type="GO" id="GO:0017147">
    <property type="term" value="F:Wnt-protein binding"/>
    <property type="evidence" value="ECO:0007669"/>
    <property type="project" value="TreeGrafter"/>
</dbReference>
<dbReference type="Gene3D" id="1.10.238.10">
    <property type="entry name" value="EF-hand"/>
    <property type="match status" value="1"/>
</dbReference>
<dbReference type="PANTHER" id="PTHR11309">
    <property type="entry name" value="FRIZZLED"/>
    <property type="match status" value="1"/>
</dbReference>
<feature type="disulfide bond" evidence="3">
    <location>
        <begin position="273"/>
        <end position="319"/>
    </location>
</feature>
<proteinExistence type="predicted"/>
<sequence length="614" mass="68366">MKHLVFVVLGLQLSLQRAHCRKEDSCRPVTSSFCQGLGYTTSPHPNGVIGYNLQQIGQMVETACSPNIAVLMCRVVVPECGSDDDSRMKPCRALCEKVKTDCESPFRTKRLYWPTRLRCESLPESNCVQSQESPVTPTVPATCQQITVPLCQDMSYTETVMPNIVGQTTQEDAGLEIHQFYPLVKVECSPQLKPFLCSIYVPACVSGKPRPPCRTLCEQARSGCGSLMSKFGFPWPEALKCEAFTTESCERVPDFSVAATARPTCQPITIPLCRDLRYTETVMPNFQGHATQEEAGLELSQFFPLIEVKCSPYLKPFLCSVYVPECVSGTPRRPCRTLCEHARSKCGPLLTEFGFPWPNSLRCETFSTESCDHYGVGSSGGICEPITIPGCQGLSYNQTIVPNLLGHTSQREAGVKMSFFNSIVQTVCSVDIRLFVCMVYAPQCLAGEVQRPLQEDSRPEMLNAVGLLARLNAGGYSVRGKSLSLKTAHLLLTLMDADKTGDLDVVEVFKLEHYVAAARREYVESYESMNPPSVTQTQMRKALSARDFELDNETFRVLWNEYQSKGGIGYDEFMRVLTKLQILRDRFKAHLLSLPCDCQVASFSLKQFMKSAII</sequence>
<feature type="disulfide bond" evidence="3">
    <location>
        <begin position="95"/>
        <end position="119"/>
    </location>
</feature>
<keyword evidence="2 3" id="KW-1015">Disulfide bond</keyword>
<dbReference type="SMART" id="SM00063">
    <property type="entry name" value="FRI"/>
    <property type="match status" value="4"/>
</dbReference>
<dbReference type="Pfam" id="PF01392">
    <property type="entry name" value="Fz"/>
    <property type="match status" value="4"/>
</dbReference>
<dbReference type="Gene3D" id="1.10.2000.10">
    <property type="entry name" value="Frizzled cysteine-rich domain"/>
    <property type="match status" value="4"/>
</dbReference>
<comment type="caution">
    <text evidence="3">Lacks conserved residue(s) required for the propagation of feature annotation.</text>
</comment>
<organism evidence="6 7">
    <name type="scientific">Larimichthys crocea</name>
    <name type="common">Large yellow croaker</name>
    <name type="synonym">Pseudosciaena crocea</name>
    <dbReference type="NCBI Taxonomy" id="215358"/>
    <lineage>
        <taxon>Eukaryota</taxon>
        <taxon>Metazoa</taxon>
        <taxon>Chordata</taxon>
        <taxon>Craniata</taxon>
        <taxon>Vertebrata</taxon>
        <taxon>Euteleostomi</taxon>
        <taxon>Actinopterygii</taxon>
        <taxon>Neopterygii</taxon>
        <taxon>Teleostei</taxon>
        <taxon>Neoteleostei</taxon>
        <taxon>Acanthomorphata</taxon>
        <taxon>Eupercaria</taxon>
        <taxon>Sciaenidae</taxon>
        <taxon>Larimichthys</taxon>
    </lineage>
</organism>
<dbReference type="Proteomes" id="UP000424527">
    <property type="component" value="Unassembled WGS sequence"/>
</dbReference>
<dbReference type="AlphaFoldDB" id="A0A6G0ICL7"/>
<name>A0A6G0ICL7_LARCR</name>
<dbReference type="InterPro" id="IPR020067">
    <property type="entry name" value="Frizzled_dom"/>
</dbReference>
<feature type="domain" description="FZ" evidence="5">
    <location>
        <begin position="378"/>
        <end position="453"/>
    </location>
</feature>
<feature type="disulfide bond" evidence="3">
    <location>
        <begin position="265"/>
        <end position="326"/>
    </location>
</feature>
<dbReference type="SUPFAM" id="SSF63501">
    <property type="entry name" value="Frizzled cysteine-rich domain"/>
    <property type="match status" value="4"/>
</dbReference>